<protein>
    <submittedName>
        <fullName evidence="6">Zinc ABC transporter substrate-binding protein</fullName>
    </submittedName>
</protein>
<evidence type="ECO:0000256" key="1">
    <source>
        <dbReference type="ARBA" id="ARBA00011028"/>
    </source>
</evidence>
<name>A0A4Z0D8I4_9FIRM</name>
<evidence type="ECO:0000256" key="2">
    <source>
        <dbReference type="ARBA" id="ARBA00022448"/>
    </source>
</evidence>
<dbReference type="InterPro" id="IPR006128">
    <property type="entry name" value="Lipoprotein_PsaA-like"/>
</dbReference>
<dbReference type="PANTHER" id="PTHR42953">
    <property type="entry name" value="HIGH-AFFINITY ZINC UPTAKE SYSTEM PROTEIN ZNUA-RELATED"/>
    <property type="match status" value="1"/>
</dbReference>
<comment type="caution">
    <text evidence="6">The sequence shown here is derived from an EMBL/GenBank/DDBJ whole genome shotgun (WGS) entry which is preliminary data.</text>
</comment>
<comment type="similarity">
    <text evidence="1 4">Belongs to the bacterial solute-binding protein 9 family.</text>
</comment>
<dbReference type="OrthoDB" id="9810636at2"/>
<dbReference type="AlphaFoldDB" id="A0A4Z0D8I4"/>
<keyword evidence="5" id="KW-0175">Coiled coil</keyword>
<keyword evidence="7" id="KW-1185">Reference proteome</keyword>
<evidence type="ECO:0000313" key="6">
    <source>
        <dbReference type="EMBL" id="TFZ41196.1"/>
    </source>
</evidence>
<dbReference type="PROSITE" id="PS51257">
    <property type="entry name" value="PROKAR_LIPOPROTEIN"/>
    <property type="match status" value="1"/>
</dbReference>
<reference evidence="6 7" key="1">
    <citation type="submission" date="2019-03" db="EMBL/GenBank/DDBJ databases">
        <title>Draft genome sequence data and analysis of a Fermenting Bacterium, Soehngenia longevitae strain 1933PT, isolated from petroleum reservoir in Azerbaijan.</title>
        <authorList>
            <person name="Grouzdev D.S."/>
            <person name="Bidzhieva S.K."/>
            <person name="Sokolova D.S."/>
            <person name="Tourova T.P."/>
            <person name="Poltaraus A.B."/>
            <person name="Nazina T.N."/>
        </authorList>
    </citation>
    <scope>NUCLEOTIDE SEQUENCE [LARGE SCALE GENOMIC DNA]</scope>
    <source>
        <strain evidence="6 7">1933P</strain>
    </source>
</reference>
<dbReference type="Proteomes" id="UP000298381">
    <property type="component" value="Unassembled WGS sequence"/>
</dbReference>
<dbReference type="PANTHER" id="PTHR42953:SF3">
    <property type="entry name" value="HIGH-AFFINITY ZINC UPTAKE SYSTEM PROTEIN ZNUA"/>
    <property type="match status" value="1"/>
</dbReference>
<proteinExistence type="inferred from homology"/>
<dbReference type="InterPro" id="IPR006129">
    <property type="entry name" value="AdhesinB"/>
</dbReference>
<evidence type="ECO:0000256" key="5">
    <source>
        <dbReference type="SAM" id="Coils"/>
    </source>
</evidence>
<dbReference type="GO" id="GO:0007155">
    <property type="term" value="P:cell adhesion"/>
    <property type="evidence" value="ECO:0007669"/>
    <property type="project" value="InterPro"/>
</dbReference>
<gene>
    <name evidence="6" type="ORF">E4100_03600</name>
</gene>
<dbReference type="InterPro" id="IPR050492">
    <property type="entry name" value="Bact_metal-bind_prot9"/>
</dbReference>
<keyword evidence="2 4" id="KW-0813">Transport</keyword>
<dbReference type="InterPro" id="IPR006127">
    <property type="entry name" value="ZnuA-like"/>
</dbReference>
<feature type="coiled-coil region" evidence="5">
    <location>
        <begin position="175"/>
        <end position="202"/>
    </location>
</feature>
<evidence type="ECO:0000256" key="3">
    <source>
        <dbReference type="ARBA" id="ARBA00022729"/>
    </source>
</evidence>
<dbReference type="Pfam" id="PF01297">
    <property type="entry name" value="ZnuA"/>
    <property type="match status" value="1"/>
</dbReference>
<evidence type="ECO:0000256" key="4">
    <source>
        <dbReference type="RuleBase" id="RU003512"/>
    </source>
</evidence>
<keyword evidence="3" id="KW-0732">Signal</keyword>
<dbReference type="PRINTS" id="PR00691">
    <property type="entry name" value="ADHESINB"/>
</dbReference>
<dbReference type="GO" id="GO:0030001">
    <property type="term" value="P:metal ion transport"/>
    <property type="evidence" value="ECO:0007669"/>
    <property type="project" value="InterPro"/>
</dbReference>
<dbReference type="SUPFAM" id="SSF53807">
    <property type="entry name" value="Helical backbone' metal receptor"/>
    <property type="match status" value="1"/>
</dbReference>
<dbReference type="Gene3D" id="3.40.50.1980">
    <property type="entry name" value="Nitrogenase molybdenum iron protein domain"/>
    <property type="match status" value="2"/>
</dbReference>
<accession>A0A4Z0D8I4</accession>
<dbReference type="EMBL" id="SRIB01000003">
    <property type="protein sequence ID" value="TFZ41196.1"/>
    <property type="molecule type" value="Genomic_DNA"/>
</dbReference>
<sequence length="321" mass="36477">MKKRIIYIILSLVLIISISGCVRDENDIDAETKPIITTTLFPQYDFSKIIVGDKFDVIMLLPPGVEAHSFELTPKDMSTITNSDLFIYTGDTMEPWVNNIMDTLVEANVNVLDLSEGIKLKKFEFEGHEHHEEGEEPEEHEDLEYDPHYWTDPMNAKVMVDEILKAVVSIDKANEQYYTKNAEELKESLDKLDEEINQVVNNSESKTIISGGHFAFGYFADRYGLEYTSPYEGFSPNAEPSAQAIANLVKIVEETGAKAIFYEELVDPKIAKIISEQTGIEMLELHAAHNVSREELESEVHYIDIMNKNLENLKKGLGYNE</sequence>
<dbReference type="PRINTS" id="PR00690">
    <property type="entry name" value="ADHESNFAMILY"/>
</dbReference>
<evidence type="ECO:0000313" key="7">
    <source>
        <dbReference type="Proteomes" id="UP000298381"/>
    </source>
</evidence>
<organism evidence="6 7">
    <name type="scientific">Soehngenia longivitae</name>
    <dbReference type="NCBI Taxonomy" id="2562294"/>
    <lineage>
        <taxon>Bacteria</taxon>
        <taxon>Bacillati</taxon>
        <taxon>Bacillota</taxon>
        <taxon>Tissierellia</taxon>
        <taxon>Tissierellales</taxon>
        <taxon>Tissierellaceae</taxon>
        <taxon>Soehngenia</taxon>
    </lineage>
</organism>
<dbReference type="RefSeq" id="WP_135270677.1">
    <property type="nucleotide sequence ID" value="NZ_SRIB01000003.1"/>
</dbReference>
<dbReference type="GO" id="GO:0046872">
    <property type="term" value="F:metal ion binding"/>
    <property type="evidence" value="ECO:0007669"/>
    <property type="project" value="InterPro"/>
</dbReference>